<evidence type="ECO:0000313" key="1">
    <source>
        <dbReference type="EMBL" id="MDT0688757.1"/>
    </source>
</evidence>
<dbReference type="EMBL" id="JAVRHM010000002">
    <property type="protein sequence ID" value="MDT0688757.1"/>
    <property type="molecule type" value="Genomic_DNA"/>
</dbReference>
<reference evidence="1 2" key="1">
    <citation type="submission" date="2023-09" db="EMBL/GenBank/DDBJ databases">
        <authorList>
            <person name="Rey-Velasco X."/>
        </authorList>
    </citation>
    <scope>NUCLEOTIDE SEQUENCE [LARGE SCALE GENOMIC DNA]</scope>
    <source>
        <strain evidence="1 2">F188</strain>
    </source>
</reference>
<sequence>MGQLDDLKKHTNKLIDEVESDTDHSRSQSFLEDFWATREKLQEARDTTYGEEKSSFSELLNLLNRNAEENDLEPY</sequence>
<accession>A0ABU3DYI0</accession>
<dbReference type="Proteomes" id="UP001261624">
    <property type="component" value="Unassembled WGS sequence"/>
</dbReference>
<protein>
    <submittedName>
        <fullName evidence="1">Uncharacterized protein</fullName>
    </submittedName>
</protein>
<organism evidence="1 2">
    <name type="scientific">Autumnicola patrickiae</name>
    <dbReference type="NCBI Taxonomy" id="3075591"/>
    <lineage>
        <taxon>Bacteria</taxon>
        <taxon>Pseudomonadati</taxon>
        <taxon>Bacteroidota</taxon>
        <taxon>Flavobacteriia</taxon>
        <taxon>Flavobacteriales</taxon>
        <taxon>Flavobacteriaceae</taxon>
        <taxon>Autumnicola</taxon>
    </lineage>
</organism>
<keyword evidence="2" id="KW-1185">Reference proteome</keyword>
<proteinExistence type="predicted"/>
<gene>
    <name evidence="1" type="ORF">RM549_03120</name>
</gene>
<comment type="caution">
    <text evidence="1">The sequence shown here is derived from an EMBL/GenBank/DDBJ whole genome shotgun (WGS) entry which is preliminary data.</text>
</comment>
<name>A0ABU3DYI0_9FLAO</name>
<dbReference type="RefSeq" id="WP_311680959.1">
    <property type="nucleotide sequence ID" value="NZ_JAVRHM010000002.1"/>
</dbReference>
<evidence type="ECO:0000313" key="2">
    <source>
        <dbReference type="Proteomes" id="UP001261624"/>
    </source>
</evidence>